<feature type="domain" description="ABC transporter" evidence="8">
    <location>
        <begin position="344"/>
        <end position="578"/>
    </location>
</feature>
<feature type="domain" description="ABC transmembrane type-1" evidence="9">
    <location>
        <begin position="29"/>
        <end position="310"/>
    </location>
</feature>
<dbReference type="Gene3D" id="3.40.50.300">
    <property type="entry name" value="P-loop containing nucleotide triphosphate hydrolases"/>
    <property type="match status" value="1"/>
</dbReference>
<comment type="caution">
    <text evidence="10">The sequence shown here is derived from an EMBL/GenBank/DDBJ whole genome shotgun (WGS) entry which is preliminary data.</text>
</comment>
<keyword evidence="5 7" id="KW-1133">Transmembrane helix</keyword>
<dbReference type="InterPro" id="IPR003439">
    <property type="entry name" value="ABC_transporter-like_ATP-bd"/>
</dbReference>
<dbReference type="Pfam" id="PF00664">
    <property type="entry name" value="ABC_membrane"/>
    <property type="match status" value="1"/>
</dbReference>
<evidence type="ECO:0000256" key="2">
    <source>
        <dbReference type="ARBA" id="ARBA00022692"/>
    </source>
</evidence>
<dbReference type="PROSITE" id="PS50893">
    <property type="entry name" value="ABC_TRANSPORTER_2"/>
    <property type="match status" value="1"/>
</dbReference>
<keyword evidence="4" id="KW-0067">ATP-binding</keyword>
<proteinExistence type="predicted"/>
<reference evidence="10 11" key="1">
    <citation type="journal article" date="2021" name="Int. J. Syst. Evol. Microbiol.">
        <title>Reticulibacter mediterranei gen. nov., sp. nov., within the new family Reticulibacteraceae fam. nov., and Ktedonospora formicarum gen. nov., sp. nov., Ktedonobacter robiniae sp. nov., Dictyobacter formicarum sp. nov. and Dictyobacter arantiisoli sp. nov., belonging to the class Ktedonobacteria.</title>
        <authorList>
            <person name="Yabe S."/>
            <person name="Zheng Y."/>
            <person name="Wang C.M."/>
            <person name="Sakai Y."/>
            <person name="Abe K."/>
            <person name="Yokota A."/>
            <person name="Donadio S."/>
            <person name="Cavaletti L."/>
            <person name="Monciardini P."/>
        </authorList>
    </citation>
    <scope>NUCLEOTIDE SEQUENCE [LARGE SCALE GENOMIC DNA]</scope>
    <source>
        <strain evidence="10 11">SOSP1-30</strain>
    </source>
</reference>
<evidence type="ECO:0000256" key="7">
    <source>
        <dbReference type="SAM" id="Phobius"/>
    </source>
</evidence>
<evidence type="ECO:0000259" key="9">
    <source>
        <dbReference type="PROSITE" id="PS50929"/>
    </source>
</evidence>
<evidence type="ECO:0000256" key="1">
    <source>
        <dbReference type="ARBA" id="ARBA00004651"/>
    </source>
</evidence>
<dbReference type="Proteomes" id="UP000654345">
    <property type="component" value="Unassembled WGS sequence"/>
</dbReference>
<dbReference type="Gene3D" id="1.20.1560.10">
    <property type="entry name" value="ABC transporter type 1, transmembrane domain"/>
    <property type="match status" value="1"/>
</dbReference>
<keyword evidence="3" id="KW-0547">Nucleotide-binding</keyword>
<evidence type="ECO:0000256" key="5">
    <source>
        <dbReference type="ARBA" id="ARBA00022989"/>
    </source>
</evidence>
<dbReference type="PANTHER" id="PTHR43394:SF1">
    <property type="entry name" value="ATP-BINDING CASSETTE SUB-FAMILY B MEMBER 10, MITOCHONDRIAL"/>
    <property type="match status" value="1"/>
</dbReference>
<keyword evidence="6 7" id="KW-0472">Membrane</keyword>
<feature type="transmembrane region" description="Helical" evidence="7">
    <location>
        <begin position="165"/>
        <end position="183"/>
    </location>
</feature>
<sequence>MPDSQRTATLTYTQLLRTYLGPQWRRMSLITLLLLSILVFQLVNPYILRYFIDTTLGGGDQSTLLLAGLLFVGLALLNQGATILETYVSENVAWTATNRLRGDLVAHCLRLDLAFHKSHTSGELIERIDGDVDALSTFFSRSFVLVTSNILLILGLILILFQQHWLVGLVMGTFALLATYILLRIRNFAIRSETADRQKSAEFYGFMGEQLVGTSDIRANGATGYVLWRFYTLLRSWYPVNRRAAFMGFSTFVTTIAIFGIGNAMAFALGAYLWSQKLISPGAVYFIFYCTNLLNQPIDQIRRELQNLQKAGAGIERIRLLLRTQPTITDAPAPLSLPSGPLAVSFTRVSFSYNEQDTVLHDLSFDLAPGKVLGLLGRTGSGKTTTARLLLRLYEAQSGEIRLGNVPIRATRLADLRQRVGMVTQDVQLFHTSVRDNLTFFNASIPDSRILETLESLGLGPWLRSLPEGLNTELGSDGEGLSAGEAQLLAFTRIFLADPGLVILDEASSRLDPATEQLIEQATSKLLAGRTAIIIAHRLGTIQRADKIMVLEDGHILEQGARIDLANDPDSRFSYLLKTGLEEVLA</sequence>
<evidence type="ECO:0000313" key="10">
    <source>
        <dbReference type="EMBL" id="GHO52634.1"/>
    </source>
</evidence>
<keyword evidence="11" id="KW-1185">Reference proteome</keyword>
<dbReference type="SUPFAM" id="SSF90123">
    <property type="entry name" value="ABC transporter transmembrane region"/>
    <property type="match status" value="1"/>
</dbReference>
<feature type="transmembrane region" description="Helical" evidence="7">
    <location>
        <begin position="29"/>
        <end position="52"/>
    </location>
</feature>
<keyword evidence="2 7" id="KW-0812">Transmembrane</keyword>
<dbReference type="InterPro" id="IPR011527">
    <property type="entry name" value="ABC1_TM_dom"/>
</dbReference>
<accession>A0ABQ3UIR7</accession>
<dbReference type="PROSITE" id="PS50929">
    <property type="entry name" value="ABC_TM1F"/>
    <property type="match status" value="1"/>
</dbReference>
<evidence type="ECO:0000256" key="4">
    <source>
        <dbReference type="ARBA" id="ARBA00022840"/>
    </source>
</evidence>
<dbReference type="GO" id="GO:0004386">
    <property type="term" value="F:helicase activity"/>
    <property type="evidence" value="ECO:0007669"/>
    <property type="project" value="UniProtKB-KW"/>
</dbReference>
<dbReference type="EMBL" id="BNJG01000001">
    <property type="protein sequence ID" value="GHO52634.1"/>
    <property type="molecule type" value="Genomic_DNA"/>
</dbReference>
<dbReference type="Pfam" id="PF00005">
    <property type="entry name" value="ABC_tran"/>
    <property type="match status" value="1"/>
</dbReference>
<feature type="transmembrane region" description="Helical" evidence="7">
    <location>
        <begin position="244"/>
        <end position="272"/>
    </location>
</feature>
<keyword evidence="10" id="KW-0378">Hydrolase</keyword>
<gene>
    <name evidence="10" type="ORF">KSB_11090</name>
</gene>
<evidence type="ECO:0000256" key="3">
    <source>
        <dbReference type="ARBA" id="ARBA00022741"/>
    </source>
</evidence>
<organism evidence="10 11">
    <name type="scientific">Ktedonobacter robiniae</name>
    <dbReference type="NCBI Taxonomy" id="2778365"/>
    <lineage>
        <taxon>Bacteria</taxon>
        <taxon>Bacillati</taxon>
        <taxon>Chloroflexota</taxon>
        <taxon>Ktedonobacteria</taxon>
        <taxon>Ktedonobacterales</taxon>
        <taxon>Ktedonobacteraceae</taxon>
        <taxon>Ktedonobacter</taxon>
    </lineage>
</organism>
<dbReference type="SMART" id="SM00382">
    <property type="entry name" value="AAA"/>
    <property type="match status" value="1"/>
</dbReference>
<dbReference type="RefSeq" id="WP_201369515.1">
    <property type="nucleotide sequence ID" value="NZ_BNJG01000001.1"/>
</dbReference>
<name>A0ABQ3UIR7_9CHLR</name>
<feature type="transmembrane region" description="Helical" evidence="7">
    <location>
        <begin position="64"/>
        <end position="84"/>
    </location>
</feature>
<comment type="subcellular location">
    <subcellularLocation>
        <location evidence="1">Cell membrane</location>
        <topology evidence="1">Multi-pass membrane protein</topology>
    </subcellularLocation>
</comment>
<dbReference type="InterPro" id="IPR027417">
    <property type="entry name" value="P-loop_NTPase"/>
</dbReference>
<dbReference type="SUPFAM" id="SSF52540">
    <property type="entry name" value="P-loop containing nucleoside triphosphate hydrolases"/>
    <property type="match status" value="1"/>
</dbReference>
<evidence type="ECO:0000259" key="8">
    <source>
        <dbReference type="PROSITE" id="PS50893"/>
    </source>
</evidence>
<dbReference type="PANTHER" id="PTHR43394">
    <property type="entry name" value="ATP-DEPENDENT PERMEASE MDL1, MITOCHONDRIAL"/>
    <property type="match status" value="1"/>
</dbReference>
<dbReference type="InterPro" id="IPR003593">
    <property type="entry name" value="AAA+_ATPase"/>
</dbReference>
<evidence type="ECO:0000313" key="11">
    <source>
        <dbReference type="Proteomes" id="UP000654345"/>
    </source>
</evidence>
<protein>
    <submittedName>
        <fullName evidence="10">Helicase</fullName>
    </submittedName>
</protein>
<keyword evidence="10" id="KW-0347">Helicase</keyword>
<dbReference type="CDD" id="cd07346">
    <property type="entry name" value="ABC_6TM_exporters"/>
    <property type="match status" value="1"/>
</dbReference>
<evidence type="ECO:0000256" key="6">
    <source>
        <dbReference type="ARBA" id="ARBA00023136"/>
    </source>
</evidence>
<dbReference type="InterPro" id="IPR036640">
    <property type="entry name" value="ABC1_TM_sf"/>
</dbReference>
<feature type="transmembrane region" description="Helical" evidence="7">
    <location>
        <begin position="138"/>
        <end position="159"/>
    </location>
</feature>
<dbReference type="InterPro" id="IPR039421">
    <property type="entry name" value="Type_1_exporter"/>
</dbReference>